<organism evidence="5 6">
    <name type="scientific">Phocaeicola dorei</name>
    <dbReference type="NCBI Taxonomy" id="357276"/>
    <lineage>
        <taxon>Bacteria</taxon>
        <taxon>Pseudomonadati</taxon>
        <taxon>Bacteroidota</taxon>
        <taxon>Bacteroidia</taxon>
        <taxon>Bacteroidales</taxon>
        <taxon>Bacteroidaceae</taxon>
        <taxon>Phocaeicola</taxon>
    </lineage>
</organism>
<evidence type="ECO:0000256" key="1">
    <source>
        <dbReference type="ARBA" id="ARBA00023125"/>
    </source>
</evidence>
<keyword evidence="2" id="KW-1133">Transmembrane helix</keyword>
<dbReference type="EMBL" id="SLTU01000002">
    <property type="protein sequence ID" value="TDA72573.1"/>
    <property type="molecule type" value="Genomic_DNA"/>
</dbReference>
<dbReference type="InterPro" id="IPR025269">
    <property type="entry name" value="SAM-like_dom"/>
</dbReference>
<evidence type="ECO:0000256" key="2">
    <source>
        <dbReference type="SAM" id="Phobius"/>
    </source>
</evidence>
<feature type="transmembrane region" description="Helical" evidence="2">
    <location>
        <begin position="369"/>
        <end position="389"/>
    </location>
</feature>
<reference evidence="5 6" key="1">
    <citation type="journal article" date="2019" name="Nat. Microbiol.">
        <title>Genomic variation and strain-specific functional adaptation in the human gut microbiome during early life.</title>
        <authorList>
            <person name="Vatanen T."/>
            <person name="Plichta D.R."/>
            <person name="Somani J."/>
            <person name="Munch P.C."/>
            <person name="Arthur T.D."/>
            <person name="Hall A.B."/>
            <person name="Rudolf S."/>
            <person name="Oakeley E.J."/>
            <person name="Ke X."/>
            <person name="Young R.A."/>
            <person name="Haiser H.J."/>
            <person name="Kolde R."/>
            <person name="Yassour M."/>
            <person name="Luopajarvi K."/>
            <person name="Siljander H."/>
            <person name="Virtanen S.M."/>
            <person name="Ilonen J."/>
            <person name="Uibo R."/>
            <person name="Tillmann V."/>
            <person name="Mokurov S."/>
            <person name="Dorshakova N."/>
            <person name="Porter J.A."/>
            <person name="McHardy A.C."/>
            <person name="Lahdesmaki H."/>
            <person name="Vlamakis H."/>
            <person name="Huttenhower C."/>
            <person name="Knip M."/>
            <person name="Xavier R.J."/>
        </authorList>
    </citation>
    <scope>NUCLEOTIDE SEQUENCE [LARGE SCALE GENOMIC DNA]</scope>
    <source>
        <strain evidence="5 6">RJX1047</strain>
    </source>
</reference>
<dbReference type="Gene3D" id="1.10.150.130">
    <property type="match status" value="1"/>
</dbReference>
<dbReference type="Pfam" id="PF13102">
    <property type="entry name" value="Phage_int_SAM_5"/>
    <property type="match status" value="1"/>
</dbReference>
<dbReference type="InterPro" id="IPR035386">
    <property type="entry name" value="Arm-DNA-bind_5"/>
</dbReference>
<comment type="caution">
    <text evidence="5">The sequence shown here is derived from an EMBL/GenBank/DDBJ whole genome shotgun (WGS) entry which is preliminary data.</text>
</comment>
<evidence type="ECO:0000313" key="5">
    <source>
        <dbReference type="EMBL" id="TDA72573.1"/>
    </source>
</evidence>
<gene>
    <name evidence="5" type="ORF">E1I98_14065</name>
</gene>
<protein>
    <submittedName>
        <fullName evidence="5">Uncharacterized protein</fullName>
    </submittedName>
</protein>
<name>A0A4R4GCL0_9BACT</name>
<keyword evidence="2" id="KW-0472">Membrane</keyword>
<feature type="domain" description="Arm DNA-binding" evidence="4">
    <location>
        <begin position="17"/>
        <end position="55"/>
    </location>
</feature>
<dbReference type="Pfam" id="PF17293">
    <property type="entry name" value="Arm-DNA-bind_5"/>
    <property type="match status" value="1"/>
</dbReference>
<keyword evidence="2" id="KW-0812">Transmembrane</keyword>
<sequence>MYNYSKDGVVVSTVLGARTINKEGKYPVKIKGYYQKRPKYDSIGICMTKEEWNKLPDSKSFEYRKIKQAIESCFSLVRMNVEALVEKGIFSFNTLNLRLGKATGDTLNSVIRAKIEELRSEDRIGTMQFFKCTLVMVEEVGGKDIPFSAITVEWLQKCEKLWSKTKSVSTIGMHMRNIRTLMNEAKRAGVSKESQYPFGKGLFEIKTGIGRKKGLTKKLLKVISDYKSGNKMTNRYKDFWIFIYEQEASVSEPITQEEAAENTPEKREYTIDELIDMLGPDIECENEAEAEDTSSSEKEDNGEDIFAALDDWTEDDDEEEFSDEIIDMFDKTLEEKGLGDAYFERLERNIKEHEEAQKERELYIDEVKWILLIITTIGLLLAISLRICLMRKVGLYSIRLVVFIPIMTMMKLIVNIPL</sequence>
<evidence type="ECO:0000313" key="6">
    <source>
        <dbReference type="Proteomes" id="UP000294527"/>
    </source>
</evidence>
<feature type="transmembrane region" description="Helical" evidence="2">
    <location>
        <begin position="396"/>
        <end position="414"/>
    </location>
</feature>
<proteinExistence type="predicted"/>
<evidence type="ECO:0000259" key="3">
    <source>
        <dbReference type="Pfam" id="PF13102"/>
    </source>
</evidence>
<dbReference type="AlphaFoldDB" id="A0A4R4GCL0"/>
<dbReference type="GO" id="GO:0003677">
    <property type="term" value="F:DNA binding"/>
    <property type="evidence" value="ECO:0007669"/>
    <property type="project" value="UniProtKB-KW"/>
</dbReference>
<keyword evidence="1" id="KW-0238">DNA-binding</keyword>
<accession>A0A4R4GCL0</accession>
<evidence type="ECO:0000259" key="4">
    <source>
        <dbReference type="Pfam" id="PF17293"/>
    </source>
</evidence>
<dbReference type="InterPro" id="IPR010998">
    <property type="entry name" value="Integrase_recombinase_N"/>
</dbReference>
<dbReference type="Proteomes" id="UP000294527">
    <property type="component" value="Unassembled WGS sequence"/>
</dbReference>
<feature type="domain" description="Phage integrase SAM-like" evidence="3">
    <location>
        <begin position="106"/>
        <end position="199"/>
    </location>
</feature>